<dbReference type="PATRIC" id="fig|477641.3.peg.2431"/>
<dbReference type="PANTHER" id="PTHR47197">
    <property type="entry name" value="PROTEIN NIRF"/>
    <property type="match status" value="1"/>
</dbReference>
<evidence type="ECO:0000256" key="2">
    <source>
        <dbReference type="SAM" id="SignalP"/>
    </source>
</evidence>
<evidence type="ECO:0000313" key="3">
    <source>
        <dbReference type="EMBL" id="CCH88002.1"/>
    </source>
</evidence>
<dbReference type="PROSITE" id="PS51257">
    <property type="entry name" value="PROKAR_LIPOPROTEIN"/>
    <property type="match status" value="1"/>
</dbReference>
<dbReference type="OMA" id="EVVGYYM"/>
<keyword evidence="3" id="KW-0449">Lipoprotein</keyword>
<dbReference type="EMBL" id="FO203431">
    <property type="protein sequence ID" value="CCH88002.1"/>
    <property type="molecule type" value="Genomic_DNA"/>
</dbReference>
<gene>
    <name evidence="3" type="ordered locus">MODMU_2573</name>
</gene>
<dbReference type="eggNOG" id="COG3391">
    <property type="taxonomic scope" value="Bacteria"/>
</dbReference>
<dbReference type="Gene3D" id="2.130.10.10">
    <property type="entry name" value="YVTN repeat-like/Quinoprotein amine dehydrogenase"/>
    <property type="match status" value="2"/>
</dbReference>
<keyword evidence="2" id="KW-0732">Signal</keyword>
<evidence type="ECO:0000313" key="4">
    <source>
        <dbReference type="Proteomes" id="UP000006461"/>
    </source>
</evidence>
<dbReference type="STRING" id="477641.MODMU_2573"/>
<dbReference type="KEGG" id="mmar:MODMU_2573"/>
<proteinExistence type="predicted"/>
<dbReference type="InterPro" id="IPR051200">
    <property type="entry name" value="Host-pathogen_enzymatic-act"/>
</dbReference>
<dbReference type="AlphaFoldDB" id="I4EX89"/>
<dbReference type="PANTHER" id="PTHR47197:SF3">
    <property type="entry name" value="DIHYDRO-HEME D1 DEHYDROGENASE"/>
    <property type="match status" value="1"/>
</dbReference>
<evidence type="ECO:0000256" key="1">
    <source>
        <dbReference type="SAM" id="MobiDB-lite"/>
    </source>
</evidence>
<feature type="signal peptide" evidence="2">
    <location>
        <begin position="1"/>
        <end position="32"/>
    </location>
</feature>
<feature type="region of interest" description="Disordered" evidence="1">
    <location>
        <begin position="27"/>
        <end position="49"/>
    </location>
</feature>
<dbReference type="HOGENOM" id="CLU_049426_1_0_11"/>
<reference evidence="3 4" key="1">
    <citation type="journal article" date="2012" name="J. Bacteriol.">
        <title>Genome Sequence of Radiation-Resistant Modestobacter marinus Strain BC501, a Representative Actinobacterium That Thrives on Calcareous Stone Surfaces.</title>
        <authorList>
            <person name="Normand P."/>
            <person name="Gury J."/>
            <person name="Pujic P."/>
            <person name="Chouaia B."/>
            <person name="Crotti E."/>
            <person name="Brusetti L."/>
            <person name="Daffonchio D."/>
            <person name="Vacherie B."/>
            <person name="Barbe V."/>
            <person name="Medigue C."/>
            <person name="Calteau A."/>
            <person name="Ghodhbane-Gtari F."/>
            <person name="Essoussi I."/>
            <person name="Nouioui I."/>
            <person name="Abbassi-Ghozzi I."/>
            <person name="Gtari M."/>
        </authorList>
    </citation>
    <scope>NUCLEOTIDE SEQUENCE [LARGE SCALE GENOMIC DNA]</scope>
    <source>
        <strain evidence="4">BC 501</strain>
    </source>
</reference>
<sequence length="338" mass="34236">MVDHRGMPGARIAAVLLPLTLALAGCASSGPAAEPSPPKAAEPADSPALTVDPAGTVVPLDPDAEGMVFDPVTGLLAVAVRDPDRLLPTDRDGTTVREVPLPGHARHLQLAAPGGPVLVPAEDANALVEVALPGGETTQTAVGSYPHDAAQVAGGQVLVGDEKGGTLSVVDAGRVTRTFTSQQQPGGVAVVGDTAGVVDVGAFTLTSYDVAAGELLDVVDAGAGPTHLVTDSRGRFLVADTRGDAVLTFSADPLEQVAELPLPGTPYGLAYDATDQVLWVTLTATNEVVGLSTAGDELTEVARLPTVRQPNTVAVDPSSGRVFVGSRATGELQLVDPR</sequence>
<feature type="chain" id="PRO_5038374802" evidence="2">
    <location>
        <begin position="33"/>
        <end position="338"/>
    </location>
</feature>
<name>I4EX89_MODI5</name>
<dbReference type="SUPFAM" id="SSF101898">
    <property type="entry name" value="NHL repeat"/>
    <property type="match status" value="1"/>
</dbReference>
<protein>
    <submittedName>
        <fullName evidence="3">Lipoprotein</fullName>
    </submittedName>
</protein>
<keyword evidence="4" id="KW-1185">Reference proteome</keyword>
<accession>I4EX89</accession>
<dbReference type="Proteomes" id="UP000006461">
    <property type="component" value="Chromosome"/>
</dbReference>
<organism evidence="3 4">
    <name type="scientific">Modestobacter italicus (strain DSM 44449 / CECT 9708 / BC 501)</name>
    <dbReference type="NCBI Taxonomy" id="2732864"/>
    <lineage>
        <taxon>Bacteria</taxon>
        <taxon>Bacillati</taxon>
        <taxon>Actinomycetota</taxon>
        <taxon>Actinomycetes</taxon>
        <taxon>Geodermatophilales</taxon>
        <taxon>Geodermatophilaceae</taxon>
        <taxon>Modestobacter</taxon>
    </lineage>
</organism>
<dbReference type="InterPro" id="IPR015943">
    <property type="entry name" value="WD40/YVTN_repeat-like_dom_sf"/>
</dbReference>